<organism evidence="2 3">
    <name type="scientific">Panicum virgatum</name>
    <name type="common">Blackwell switchgrass</name>
    <dbReference type="NCBI Taxonomy" id="38727"/>
    <lineage>
        <taxon>Eukaryota</taxon>
        <taxon>Viridiplantae</taxon>
        <taxon>Streptophyta</taxon>
        <taxon>Embryophyta</taxon>
        <taxon>Tracheophyta</taxon>
        <taxon>Spermatophyta</taxon>
        <taxon>Magnoliopsida</taxon>
        <taxon>Liliopsida</taxon>
        <taxon>Poales</taxon>
        <taxon>Poaceae</taxon>
        <taxon>PACMAD clade</taxon>
        <taxon>Panicoideae</taxon>
        <taxon>Panicodae</taxon>
        <taxon>Paniceae</taxon>
        <taxon>Panicinae</taxon>
        <taxon>Panicum</taxon>
        <taxon>Panicum sect. Hiantes</taxon>
    </lineage>
</organism>
<accession>A0A8T0U2J7</accession>
<name>A0A8T0U2J7_PANVG</name>
<feature type="compositionally biased region" description="Basic residues" evidence="1">
    <location>
        <begin position="115"/>
        <end position="131"/>
    </location>
</feature>
<feature type="region of interest" description="Disordered" evidence="1">
    <location>
        <begin position="1"/>
        <end position="46"/>
    </location>
</feature>
<feature type="compositionally biased region" description="Low complexity" evidence="1">
    <location>
        <begin position="95"/>
        <end position="114"/>
    </location>
</feature>
<evidence type="ECO:0000313" key="2">
    <source>
        <dbReference type="EMBL" id="KAG2616228.1"/>
    </source>
</evidence>
<dbReference type="AlphaFoldDB" id="A0A8T0U2J7"/>
<reference evidence="2" key="1">
    <citation type="submission" date="2020-05" db="EMBL/GenBank/DDBJ databases">
        <title>WGS assembly of Panicum virgatum.</title>
        <authorList>
            <person name="Lovell J.T."/>
            <person name="Jenkins J."/>
            <person name="Shu S."/>
            <person name="Juenger T.E."/>
            <person name="Schmutz J."/>
        </authorList>
    </citation>
    <scope>NUCLEOTIDE SEQUENCE</scope>
    <source>
        <strain evidence="2">AP13</strain>
    </source>
</reference>
<sequence length="152" mass="17172">MEKSQKPIQTVRLKSASFHRRFHGNQKKQRQPRFSPPSPRARFGGKRVAFSLAAPASLCCHAAARPPLLPPHPSRRRTPSPRRRLLSLLLPCRGPSSPAAAAPRANPLLPLRGALSRRRSTTTRRRRKWRSRAASGAARQQALCEEIRRERE</sequence>
<dbReference type="EMBL" id="CM029042">
    <property type="protein sequence ID" value="KAG2616228.1"/>
    <property type="molecule type" value="Genomic_DNA"/>
</dbReference>
<dbReference type="Proteomes" id="UP000823388">
    <property type="component" value="Chromosome 3N"/>
</dbReference>
<protein>
    <submittedName>
        <fullName evidence="2">Uncharacterized protein</fullName>
    </submittedName>
</protein>
<keyword evidence="3" id="KW-1185">Reference proteome</keyword>
<proteinExistence type="predicted"/>
<feature type="region of interest" description="Disordered" evidence="1">
    <location>
        <begin position="95"/>
        <end position="152"/>
    </location>
</feature>
<feature type="compositionally biased region" description="Basic residues" evidence="1">
    <location>
        <begin position="17"/>
        <end position="31"/>
    </location>
</feature>
<comment type="caution">
    <text evidence="2">The sequence shown here is derived from an EMBL/GenBank/DDBJ whole genome shotgun (WGS) entry which is preliminary data.</text>
</comment>
<gene>
    <name evidence="2" type="ORF">PVAP13_3NG184582</name>
</gene>
<feature type="compositionally biased region" description="Basic residues" evidence="1">
    <location>
        <begin position="73"/>
        <end position="83"/>
    </location>
</feature>
<evidence type="ECO:0000256" key="1">
    <source>
        <dbReference type="SAM" id="MobiDB-lite"/>
    </source>
</evidence>
<evidence type="ECO:0000313" key="3">
    <source>
        <dbReference type="Proteomes" id="UP000823388"/>
    </source>
</evidence>
<feature type="region of interest" description="Disordered" evidence="1">
    <location>
        <begin position="63"/>
        <end position="83"/>
    </location>
</feature>